<feature type="compositionally biased region" description="Basic and acidic residues" evidence="1">
    <location>
        <begin position="112"/>
        <end position="125"/>
    </location>
</feature>
<keyword evidence="3" id="KW-1185">Reference proteome</keyword>
<feature type="non-terminal residue" evidence="2">
    <location>
        <position position="125"/>
    </location>
</feature>
<evidence type="ECO:0000313" key="2">
    <source>
        <dbReference type="EMBL" id="EJK57023.1"/>
    </source>
</evidence>
<protein>
    <submittedName>
        <fullName evidence="2">Uncharacterized protein</fullName>
    </submittedName>
</protein>
<comment type="caution">
    <text evidence="2">The sequence shown here is derived from an EMBL/GenBank/DDBJ whole genome shotgun (WGS) entry which is preliminary data.</text>
</comment>
<evidence type="ECO:0000313" key="3">
    <source>
        <dbReference type="Proteomes" id="UP000266841"/>
    </source>
</evidence>
<dbReference type="AlphaFoldDB" id="K0RT45"/>
<reference evidence="2 3" key="1">
    <citation type="journal article" date="2012" name="Genome Biol.">
        <title>Genome and low-iron response of an oceanic diatom adapted to chronic iron limitation.</title>
        <authorList>
            <person name="Lommer M."/>
            <person name="Specht M."/>
            <person name="Roy A.S."/>
            <person name="Kraemer L."/>
            <person name="Andreson R."/>
            <person name="Gutowska M.A."/>
            <person name="Wolf J."/>
            <person name="Bergner S.V."/>
            <person name="Schilhabel M.B."/>
            <person name="Klostermeier U.C."/>
            <person name="Beiko R.G."/>
            <person name="Rosenstiel P."/>
            <person name="Hippler M."/>
            <person name="Laroche J."/>
        </authorList>
    </citation>
    <scope>NUCLEOTIDE SEQUENCE [LARGE SCALE GENOMIC DNA]</scope>
    <source>
        <strain evidence="2 3">CCMP1005</strain>
    </source>
</reference>
<gene>
    <name evidence="2" type="ORF">THAOC_22979</name>
</gene>
<evidence type="ECO:0000256" key="1">
    <source>
        <dbReference type="SAM" id="MobiDB-lite"/>
    </source>
</evidence>
<sequence length="125" mass="13649">MIRRLIVGGSRTISTTLRAQDRSAPNPNNPNYKAQVIFEGNEVKTDLDLDHDEARELSCMKAIVDSRHANPPKPAEEEAGRANDEARPRGPAVPPRRRVGAPGGGVPPRVRPGREAEQHEGRPPP</sequence>
<organism evidence="2 3">
    <name type="scientific">Thalassiosira oceanica</name>
    <name type="common">Marine diatom</name>
    <dbReference type="NCBI Taxonomy" id="159749"/>
    <lineage>
        <taxon>Eukaryota</taxon>
        <taxon>Sar</taxon>
        <taxon>Stramenopiles</taxon>
        <taxon>Ochrophyta</taxon>
        <taxon>Bacillariophyta</taxon>
        <taxon>Coscinodiscophyceae</taxon>
        <taxon>Thalassiosirophycidae</taxon>
        <taxon>Thalassiosirales</taxon>
        <taxon>Thalassiosiraceae</taxon>
        <taxon>Thalassiosira</taxon>
    </lineage>
</organism>
<dbReference type="EMBL" id="AGNL01029797">
    <property type="protein sequence ID" value="EJK57023.1"/>
    <property type="molecule type" value="Genomic_DNA"/>
</dbReference>
<name>K0RT45_THAOC</name>
<dbReference type="Proteomes" id="UP000266841">
    <property type="component" value="Unassembled WGS sequence"/>
</dbReference>
<feature type="compositionally biased region" description="Basic and acidic residues" evidence="1">
    <location>
        <begin position="64"/>
        <end position="88"/>
    </location>
</feature>
<feature type="region of interest" description="Disordered" evidence="1">
    <location>
        <begin position="64"/>
        <end position="125"/>
    </location>
</feature>
<accession>K0RT45</accession>
<proteinExistence type="predicted"/>